<dbReference type="Gene3D" id="3.40.190.80">
    <property type="match status" value="1"/>
</dbReference>
<evidence type="ECO:0000256" key="6">
    <source>
        <dbReference type="PIRSR" id="PIRSR600760-2"/>
    </source>
</evidence>
<feature type="binding site" evidence="6">
    <location>
        <position position="53"/>
    </location>
    <ligand>
        <name>Mg(2+)</name>
        <dbReference type="ChEBI" id="CHEBI:18420"/>
        <label>1</label>
        <note>catalytic</note>
    </ligand>
</feature>
<feature type="binding site" evidence="6">
    <location>
        <position position="71"/>
    </location>
    <ligand>
        <name>Mg(2+)</name>
        <dbReference type="ChEBI" id="CHEBI:18420"/>
        <label>1</label>
        <note>catalytic</note>
    </ligand>
</feature>
<dbReference type="SUPFAM" id="SSF56655">
    <property type="entry name" value="Carbohydrate phosphatase"/>
    <property type="match status" value="1"/>
</dbReference>
<name>A0A540VKL2_9CHLR</name>
<dbReference type="OrthoDB" id="9772456at2"/>
<keyword evidence="4" id="KW-0378">Hydrolase</keyword>
<dbReference type="EMBL" id="VIGC01000004">
    <property type="protein sequence ID" value="TQE97291.1"/>
    <property type="molecule type" value="Genomic_DNA"/>
</dbReference>
<dbReference type="GO" id="GO:0000105">
    <property type="term" value="P:L-histidine biosynthetic process"/>
    <property type="evidence" value="ECO:0007669"/>
    <property type="project" value="TreeGrafter"/>
</dbReference>
<evidence type="ECO:0000313" key="8">
    <source>
        <dbReference type="Proteomes" id="UP000317371"/>
    </source>
</evidence>
<dbReference type="InterPro" id="IPR000760">
    <property type="entry name" value="Inositol_monophosphatase-like"/>
</dbReference>
<gene>
    <name evidence="7" type="ORF">FKZ61_04395</name>
</gene>
<evidence type="ECO:0000256" key="5">
    <source>
        <dbReference type="ARBA" id="ARBA00022842"/>
    </source>
</evidence>
<keyword evidence="8" id="KW-1185">Reference proteome</keyword>
<evidence type="ECO:0000313" key="7">
    <source>
        <dbReference type="EMBL" id="TQE97291.1"/>
    </source>
</evidence>
<comment type="cofactor">
    <cofactor evidence="1 6">
        <name>Mg(2+)</name>
        <dbReference type="ChEBI" id="CHEBI:18420"/>
    </cofactor>
</comment>
<dbReference type="InterPro" id="IPR051090">
    <property type="entry name" value="Inositol_monoP_superfamily"/>
</dbReference>
<dbReference type="PRINTS" id="PR00377">
    <property type="entry name" value="IMPHPHTASES"/>
</dbReference>
<organism evidence="7 8">
    <name type="scientific">Litorilinea aerophila</name>
    <dbReference type="NCBI Taxonomy" id="1204385"/>
    <lineage>
        <taxon>Bacteria</taxon>
        <taxon>Bacillati</taxon>
        <taxon>Chloroflexota</taxon>
        <taxon>Caldilineae</taxon>
        <taxon>Caldilineales</taxon>
        <taxon>Caldilineaceae</taxon>
        <taxon>Litorilinea</taxon>
    </lineage>
</organism>
<accession>A0A540VKL2</accession>
<keyword evidence="3 6" id="KW-0479">Metal-binding</keyword>
<dbReference type="AlphaFoldDB" id="A0A540VKL2"/>
<evidence type="ECO:0000256" key="3">
    <source>
        <dbReference type="ARBA" id="ARBA00022723"/>
    </source>
</evidence>
<dbReference type="PANTHER" id="PTHR43200:SF6">
    <property type="entry name" value="3'(2'),5'-BISPHOSPHATE NUCLEOTIDASE"/>
    <property type="match status" value="1"/>
</dbReference>
<dbReference type="GO" id="GO:0016791">
    <property type="term" value="F:phosphatase activity"/>
    <property type="evidence" value="ECO:0007669"/>
    <property type="project" value="UniProtKB-ARBA"/>
</dbReference>
<feature type="binding site" evidence="6">
    <location>
        <position position="72"/>
    </location>
    <ligand>
        <name>Mg(2+)</name>
        <dbReference type="ChEBI" id="CHEBI:18420"/>
        <label>1</label>
        <note>catalytic</note>
    </ligand>
</feature>
<dbReference type="GO" id="GO:0046872">
    <property type="term" value="F:metal ion binding"/>
    <property type="evidence" value="ECO:0007669"/>
    <property type="project" value="UniProtKB-KW"/>
</dbReference>
<dbReference type="Pfam" id="PF00459">
    <property type="entry name" value="Inositol_P"/>
    <property type="match status" value="1"/>
</dbReference>
<dbReference type="CDD" id="cd01641">
    <property type="entry name" value="Bacterial_IMPase_like_1"/>
    <property type="match status" value="1"/>
</dbReference>
<comment type="similarity">
    <text evidence="2">Belongs to the inositol monophosphatase superfamily.</text>
</comment>
<dbReference type="Proteomes" id="UP000317371">
    <property type="component" value="Unassembled WGS sequence"/>
</dbReference>
<dbReference type="PROSITE" id="PS00629">
    <property type="entry name" value="IMP_1"/>
    <property type="match status" value="1"/>
</dbReference>
<evidence type="ECO:0000256" key="2">
    <source>
        <dbReference type="ARBA" id="ARBA00009759"/>
    </source>
</evidence>
<sequence>MASAQIIRQYFRADLQVELKEDLSPVTIADTQAEAVMREMIMERFPEHGILGEEFGHYQPDAPYQWVLDPIDGTKSFISGSYLFGTLIALVVEGSPRLGVIHHPILDDFLVGDGRQTLLNGRPVHVRPCDRIEDAVLLNTSHWNVFNYQNGPAFEALSKRVKRYHNWGDCHGYYLVAIGGADIMTDPVLNPWDLMALIPIIEGAGGRITDWHGNDPLQGDGIVATGGTIHDEVIRWLNP</sequence>
<dbReference type="Gene3D" id="3.30.540.10">
    <property type="entry name" value="Fructose-1,6-Bisphosphatase, subunit A, domain 1"/>
    <property type="match status" value="1"/>
</dbReference>
<comment type="caution">
    <text evidence="7">The sequence shown here is derived from an EMBL/GenBank/DDBJ whole genome shotgun (WGS) entry which is preliminary data.</text>
</comment>
<dbReference type="InterPro" id="IPR020583">
    <property type="entry name" value="Inositol_monoP_metal-BS"/>
</dbReference>
<feature type="binding site" evidence="6">
    <location>
        <position position="69"/>
    </location>
    <ligand>
        <name>Mg(2+)</name>
        <dbReference type="ChEBI" id="CHEBI:18420"/>
        <label>1</label>
        <note>catalytic</note>
    </ligand>
</feature>
<feature type="binding site" evidence="6">
    <location>
        <position position="193"/>
    </location>
    <ligand>
        <name>Mg(2+)</name>
        <dbReference type="ChEBI" id="CHEBI:18420"/>
        <label>1</label>
        <note>catalytic</note>
    </ligand>
</feature>
<evidence type="ECO:0000256" key="1">
    <source>
        <dbReference type="ARBA" id="ARBA00001946"/>
    </source>
</evidence>
<reference evidence="7 8" key="1">
    <citation type="submission" date="2019-06" db="EMBL/GenBank/DDBJ databases">
        <title>Genome sequence of Litorilinea aerophila BAA-2444.</title>
        <authorList>
            <person name="Maclea K.S."/>
            <person name="Maurais E.G."/>
            <person name="Iannazzi L.C."/>
        </authorList>
    </citation>
    <scope>NUCLEOTIDE SEQUENCE [LARGE SCALE GENOMIC DNA]</scope>
    <source>
        <strain evidence="7 8">ATCC BAA-2444</strain>
    </source>
</reference>
<evidence type="ECO:0000256" key="4">
    <source>
        <dbReference type="ARBA" id="ARBA00022801"/>
    </source>
</evidence>
<keyword evidence="5 6" id="KW-0460">Magnesium</keyword>
<protein>
    <submittedName>
        <fullName evidence="7">Inositol monophosphatase family protein</fullName>
    </submittedName>
</protein>
<proteinExistence type="inferred from homology"/>
<dbReference type="PANTHER" id="PTHR43200">
    <property type="entry name" value="PHOSPHATASE"/>
    <property type="match status" value="1"/>
</dbReference>
<dbReference type="InParanoid" id="A0A540VKL2"/>